<evidence type="ECO:0000313" key="5">
    <source>
        <dbReference type="EMBL" id="KPV77126.1"/>
    </source>
</evidence>
<dbReference type="OMA" id="YFPRASN"/>
<feature type="domain" description="Carboxylesterase type B" evidence="4">
    <location>
        <begin position="26"/>
        <end position="536"/>
    </location>
</feature>
<dbReference type="EC" id="3.1.1.-" evidence="3"/>
<dbReference type="InterPro" id="IPR019826">
    <property type="entry name" value="Carboxylesterase_B_AS"/>
</dbReference>
<evidence type="ECO:0000256" key="3">
    <source>
        <dbReference type="RuleBase" id="RU361235"/>
    </source>
</evidence>
<dbReference type="RefSeq" id="XP_018273175.1">
    <property type="nucleotide sequence ID" value="XM_018415096.1"/>
</dbReference>
<dbReference type="Pfam" id="PF00135">
    <property type="entry name" value="COesterase"/>
    <property type="match status" value="1"/>
</dbReference>
<sequence>MVVVRAGLAVLLSFSSLASTAPTSGPSVTSSQGTFLGSALLGVESYKGIPFAEPPVGDLRFAPPVATTANLGVRDATQYGFSCPQSNLASSVFPGPIANAVAQSTLDAITSLPILSAVAGTTAAEDCLTLNVFRPAGVSSSAKLPVMVWFYGGAFVFGATSMYDAGGLVQRSVSIGKPTIFVTVNYRLNSFGFLPGKEAGADPTVSINAGLLDQRLALEWVQGNVAAFGGDSQKVTIFGESAGAISVAFQLLAYGGDITSKTSGQPLFRAAIMESGSPIPVGPAENGQWVFDQLTSASGCSSASDKVACLRALPYEKMVAATNTLPSIVSYRSASLPFLPRTDGDFVPDLPQELTRSGRYAKVPIINGDQADEGTILALGTLNITTSAQLFGWLKTNWFPRASDAQIQGLMNEYPADPTQGSPFDTGLLNVLTPQNKRINAIVGDLVFQAPRRAFIEYTRSTQNTWSYLSRQLRATPFLGTFHASDVLSVFGYNGLPPSREMQTRWITFASNLDPNVPGFPTWPQYGQNAQMLQFTDLVSSVISDTFRRSGIAYIWAQAAAFTL</sequence>
<dbReference type="PANTHER" id="PTHR11559">
    <property type="entry name" value="CARBOXYLESTERASE"/>
    <property type="match status" value="1"/>
</dbReference>
<dbReference type="InterPro" id="IPR029058">
    <property type="entry name" value="AB_hydrolase_fold"/>
</dbReference>
<evidence type="ECO:0000259" key="4">
    <source>
        <dbReference type="Pfam" id="PF00135"/>
    </source>
</evidence>
<dbReference type="EMBL" id="KQ474075">
    <property type="protein sequence ID" value="KPV77126.1"/>
    <property type="molecule type" value="Genomic_DNA"/>
</dbReference>
<proteinExistence type="inferred from homology"/>
<dbReference type="GO" id="GO:0016787">
    <property type="term" value="F:hydrolase activity"/>
    <property type="evidence" value="ECO:0007669"/>
    <property type="project" value="UniProtKB-KW"/>
</dbReference>
<dbReference type="OrthoDB" id="408631at2759"/>
<protein>
    <recommendedName>
        <fullName evidence="3">Carboxylic ester hydrolase</fullName>
        <ecNumber evidence="3">3.1.1.-</ecNumber>
    </recommendedName>
</protein>
<dbReference type="STRING" id="578459.A0A194SCK6"/>
<evidence type="ECO:0000313" key="6">
    <source>
        <dbReference type="Proteomes" id="UP000053890"/>
    </source>
</evidence>
<keyword evidence="3" id="KW-0732">Signal</keyword>
<reference evidence="5 6" key="1">
    <citation type="journal article" date="2015" name="Front. Microbiol.">
        <title>Genome sequence of the plant growth promoting endophytic yeast Rhodotorula graminis WP1.</title>
        <authorList>
            <person name="Firrincieli A."/>
            <person name="Otillar R."/>
            <person name="Salamov A."/>
            <person name="Schmutz J."/>
            <person name="Khan Z."/>
            <person name="Redman R.S."/>
            <person name="Fleck N.D."/>
            <person name="Lindquist E."/>
            <person name="Grigoriev I.V."/>
            <person name="Doty S.L."/>
        </authorList>
    </citation>
    <scope>NUCLEOTIDE SEQUENCE [LARGE SCALE GENOMIC DNA]</scope>
    <source>
        <strain evidence="5 6">WP1</strain>
    </source>
</reference>
<keyword evidence="6" id="KW-1185">Reference proteome</keyword>
<dbReference type="Gene3D" id="3.40.50.1820">
    <property type="entry name" value="alpha/beta hydrolase"/>
    <property type="match status" value="1"/>
</dbReference>
<name>A0A194SCK6_RHOGW</name>
<dbReference type="PROSITE" id="PS00122">
    <property type="entry name" value="CARBOXYLESTERASE_B_1"/>
    <property type="match status" value="1"/>
</dbReference>
<gene>
    <name evidence="5" type="ORF">RHOBADRAFT_48138</name>
</gene>
<dbReference type="AlphaFoldDB" id="A0A194SCK6"/>
<evidence type="ECO:0000256" key="1">
    <source>
        <dbReference type="ARBA" id="ARBA00005964"/>
    </source>
</evidence>
<accession>A0A194SCK6</accession>
<dbReference type="SUPFAM" id="SSF53474">
    <property type="entry name" value="alpha/beta-Hydrolases"/>
    <property type="match status" value="1"/>
</dbReference>
<evidence type="ECO:0000256" key="2">
    <source>
        <dbReference type="ARBA" id="ARBA00022801"/>
    </source>
</evidence>
<comment type="similarity">
    <text evidence="1 3">Belongs to the type-B carboxylesterase/lipase family.</text>
</comment>
<dbReference type="Proteomes" id="UP000053890">
    <property type="component" value="Unassembled WGS sequence"/>
</dbReference>
<dbReference type="GeneID" id="28975544"/>
<keyword evidence="2 3" id="KW-0378">Hydrolase</keyword>
<feature type="signal peptide" evidence="3">
    <location>
        <begin position="1"/>
        <end position="20"/>
    </location>
</feature>
<dbReference type="InterPro" id="IPR050309">
    <property type="entry name" value="Type-B_Carboxylest/Lipase"/>
</dbReference>
<dbReference type="InterPro" id="IPR019819">
    <property type="entry name" value="Carboxylesterase_B_CS"/>
</dbReference>
<feature type="chain" id="PRO_5008443757" description="Carboxylic ester hydrolase" evidence="3">
    <location>
        <begin position="21"/>
        <end position="564"/>
    </location>
</feature>
<organism evidence="5 6">
    <name type="scientific">Rhodotorula graminis (strain WP1)</name>
    <dbReference type="NCBI Taxonomy" id="578459"/>
    <lineage>
        <taxon>Eukaryota</taxon>
        <taxon>Fungi</taxon>
        <taxon>Dikarya</taxon>
        <taxon>Basidiomycota</taxon>
        <taxon>Pucciniomycotina</taxon>
        <taxon>Microbotryomycetes</taxon>
        <taxon>Sporidiobolales</taxon>
        <taxon>Sporidiobolaceae</taxon>
        <taxon>Rhodotorula</taxon>
    </lineage>
</organism>
<dbReference type="PROSITE" id="PS00941">
    <property type="entry name" value="CARBOXYLESTERASE_B_2"/>
    <property type="match status" value="1"/>
</dbReference>
<dbReference type="InterPro" id="IPR002018">
    <property type="entry name" value="CarbesteraseB"/>
</dbReference>